<reference evidence="9" key="1">
    <citation type="journal article" date="2023" name="G3 (Bethesda)">
        <title>Whole genome assemblies of Zophobas morio and Tenebrio molitor.</title>
        <authorList>
            <person name="Kaur S."/>
            <person name="Stinson S.A."/>
            <person name="diCenzo G.C."/>
        </authorList>
    </citation>
    <scope>NUCLEOTIDE SEQUENCE</scope>
    <source>
        <strain evidence="9">QUZm001</strain>
    </source>
</reference>
<evidence type="ECO:0008006" key="11">
    <source>
        <dbReference type="Google" id="ProtNLM"/>
    </source>
</evidence>
<name>A0AA38MHN8_9CUCU</name>
<evidence type="ECO:0000256" key="7">
    <source>
        <dbReference type="ARBA" id="ARBA00023180"/>
    </source>
</evidence>
<dbReference type="Pfam" id="PF01130">
    <property type="entry name" value="CD36"/>
    <property type="match status" value="1"/>
</dbReference>
<organism evidence="9 10">
    <name type="scientific">Zophobas morio</name>
    <dbReference type="NCBI Taxonomy" id="2755281"/>
    <lineage>
        <taxon>Eukaryota</taxon>
        <taxon>Metazoa</taxon>
        <taxon>Ecdysozoa</taxon>
        <taxon>Arthropoda</taxon>
        <taxon>Hexapoda</taxon>
        <taxon>Insecta</taxon>
        <taxon>Pterygota</taxon>
        <taxon>Neoptera</taxon>
        <taxon>Endopterygota</taxon>
        <taxon>Coleoptera</taxon>
        <taxon>Polyphaga</taxon>
        <taxon>Cucujiformia</taxon>
        <taxon>Tenebrionidae</taxon>
        <taxon>Zophobas</taxon>
    </lineage>
</organism>
<keyword evidence="5 8" id="KW-1133">Transmembrane helix</keyword>
<comment type="caution">
    <text evidence="9">The sequence shown here is derived from an EMBL/GenBank/DDBJ whole genome shotgun (WGS) entry which is preliminary data.</text>
</comment>
<protein>
    <recommendedName>
        <fullName evidence="11">Protein croquemort</fullName>
    </recommendedName>
</protein>
<evidence type="ECO:0000256" key="6">
    <source>
        <dbReference type="ARBA" id="ARBA00023136"/>
    </source>
</evidence>
<sequence length="449" mass="51175">MTVIAVSSCAASAVLGVCGFLLICLWPVIFDNLMTLRNNSLIYRYWKNDQVDIHANFYFFNWTNPEDFYDLSVKPKFEEVGPYSFLQKTEKINITWNDNGTVTFKQKKFWIYQKQNGGVNLEDPIVTLDPVPLIASYLLRDWNYYTKKAVSMTLSPFFRKHYMTQSVGNLLFEGYPEPLIKIAAATPMFSHFELPNWDAFGYFYERNGTSEFEGTLNMGTGENAPLGYIHSWNYQNKSKYYDDACADVRGSAEQYFPRNLKKDILRYFMPDMGGNANLTFENEETVNSILGYKYVIGERTLDNGTNYPKNRCVCTGECVPSGTINVTRLRHNLPAFASLPHFYQADPYYVNLVDGLEPNKSKHEFYLIVEPTTGIPLKGNVALQANLLVQPVSGLSMFENAPKFFCPIWWVSYSFEIQQGDSLSVTAAGRRSLKEGLKAEVATDVPEQA</sequence>
<keyword evidence="3" id="KW-1003">Cell membrane</keyword>
<dbReference type="PANTHER" id="PTHR11923">
    <property type="entry name" value="SCAVENGER RECEPTOR CLASS B TYPE-1 SR-B1"/>
    <property type="match status" value="1"/>
</dbReference>
<dbReference type="PANTHER" id="PTHR11923:SF93">
    <property type="entry name" value="GH07959P-RELATED"/>
    <property type="match status" value="1"/>
</dbReference>
<dbReference type="GO" id="GO:0005044">
    <property type="term" value="F:scavenger receptor activity"/>
    <property type="evidence" value="ECO:0007669"/>
    <property type="project" value="TreeGrafter"/>
</dbReference>
<dbReference type="GO" id="GO:0005737">
    <property type="term" value="C:cytoplasm"/>
    <property type="evidence" value="ECO:0007669"/>
    <property type="project" value="TreeGrafter"/>
</dbReference>
<dbReference type="InterPro" id="IPR002159">
    <property type="entry name" value="CD36_fam"/>
</dbReference>
<evidence type="ECO:0000256" key="3">
    <source>
        <dbReference type="ARBA" id="ARBA00022475"/>
    </source>
</evidence>
<evidence type="ECO:0000256" key="1">
    <source>
        <dbReference type="ARBA" id="ARBA00004236"/>
    </source>
</evidence>
<proteinExistence type="inferred from homology"/>
<keyword evidence="4 8" id="KW-0812">Transmembrane</keyword>
<dbReference type="Proteomes" id="UP001168821">
    <property type="component" value="Unassembled WGS sequence"/>
</dbReference>
<evidence type="ECO:0000256" key="5">
    <source>
        <dbReference type="ARBA" id="ARBA00022989"/>
    </source>
</evidence>
<dbReference type="GO" id="GO:0005886">
    <property type="term" value="C:plasma membrane"/>
    <property type="evidence" value="ECO:0007669"/>
    <property type="project" value="UniProtKB-SubCell"/>
</dbReference>
<dbReference type="PRINTS" id="PR01609">
    <property type="entry name" value="CD36FAMILY"/>
</dbReference>
<evidence type="ECO:0000256" key="4">
    <source>
        <dbReference type="ARBA" id="ARBA00022692"/>
    </source>
</evidence>
<keyword evidence="6 8" id="KW-0472">Membrane</keyword>
<evidence type="ECO:0000256" key="2">
    <source>
        <dbReference type="ARBA" id="ARBA00010532"/>
    </source>
</evidence>
<feature type="transmembrane region" description="Helical" evidence="8">
    <location>
        <begin position="12"/>
        <end position="30"/>
    </location>
</feature>
<accession>A0AA38MHN8</accession>
<evidence type="ECO:0000313" key="9">
    <source>
        <dbReference type="EMBL" id="KAJ3656274.1"/>
    </source>
</evidence>
<dbReference type="AlphaFoldDB" id="A0AA38MHN8"/>
<comment type="subcellular location">
    <subcellularLocation>
        <location evidence="1">Cell membrane</location>
    </subcellularLocation>
</comment>
<comment type="similarity">
    <text evidence="2">Belongs to the CD36 family.</text>
</comment>
<evidence type="ECO:0000313" key="10">
    <source>
        <dbReference type="Proteomes" id="UP001168821"/>
    </source>
</evidence>
<dbReference type="EMBL" id="JALNTZ010000004">
    <property type="protein sequence ID" value="KAJ3656274.1"/>
    <property type="molecule type" value="Genomic_DNA"/>
</dbReference>
<evidence type="ECO:0000256" key="8">
    <source>
        <dbReference type="SAM" id="Phobius"/>
    </source>
</evidence>
<keyword evidence="10" id="KW-1185">Reference proteome</keyword>
<keyword evidence="7" id="KW-0325">Glycoprotein</keyword>
<gene>
    <name evidence="9" type="ORF">Zmor_015362</name>
</gene>